<feature type="region of interest" description="Disordered" evidence="1">
    <location>
        <begin position="22"/>
        <end position="50"/>
    </location>
</feature>
<name>A0A6A4VSP0_AMPAM</name>
<gene>
    <name evidence="2" type="ORF">FJT64_006574</name>
</gene>
<keyword evidence="3" id="KW-1185">Reference proteome</keyword>
<accession>A0A6A4VSP0</accession>
<dbReference type="Proteomes" id="UP000440578">
    <property type="component" value="Unassembled WGS sequence"/>
</dbReference>
<sequence length="151" mass="16306">MMLIKVDGGGCAALAQLSRRPPEPIPQSGISAAAHSPVTASEASRDSPHGHLVYGRPEPVEFSTAGSPSAVWWVAVCHPVAVCLRCRLCCSVKRTHGFSDSIILVVVATTPIFRTEEPLWFLETAWCSQTQMGLSESTVWDLQSLMGARQM</sequence>
<comment type="caution">
    <text evidence="2">The sequence shown here is derived from an EMBL/GenBank/DDBJ whole genome shotgun (WGS) entry which is preliminary data.</text>
</comment>
<reference evidence="2 3" key="1">
    <citation type="submission" date="2019-07" db="EMBL/GenBank/DDBJ databases">
        <title>Draft genome assembly of a fouling barnacle, Amphibalanus amphitrite (Darwin, 1854): The first reference genome for Thecostraca.</title>
        <authorList>
            <person name="Kim W."/>
        </authorList>
    </citation>
    <scope>NUCLEOTIDE SEQUENCE [LARGE SCALE GENOMIC DNA]</scope>
    <source>
        <strain evidence="2">SNU_AA5</strain>
        <tissue evidence="2">Soma without cirri and trophi</tissue>
    </source>
</reference>
<proteinExistence type="predicted"/>
<dbReference type="AlphaFoldDB" id="A0A6A4VSP0"/>
<evidence type="ECO:0000256" key="1">
    <source>
        <dbReference type="SAM" id="MobiDB-lite"/>
    </source>
</evidence>
<organism evidence="2 3">
    <name type="scientific">Amphibalanus amphitrite</name>
    <name type="common">Striped barnacle</name>
    <name type="synonym">Balanus amphitrite</name>
    <dbReference type="NCBI Taxonomy" id="1232801"/>
    <lineage>
        <taxon>Eukaryota</taxon>
        <taxon>Metazoa</taxon>
        <taxon>Ecdysozoa</taxon>
        <taxon>Arthropoda</taxon>
        <taxon>Crustacea</taxon>
        <taxon>Multicrustacea</taxon>
        <taxon>Cirripedia</taxon>
        <taxon>Thoracica</taxon>
        <taxon>Thoracicalcarea</taxon>
        <taxon>Balanomorpha</taxon>
        <taxon>Balanoidea</taxon>
        <taxon>Balanidae</taxon>
        <taxon>Amphibalaninae</taxon>
        <taxon>Amphibalanus</taxon>
    </lineage>
</organism>
<protein>
    <submittedName>
        <fullName evidence="2">Uncharacterized protein</fullName>
    </submittedName>
</protein>
<evidence type="ECO:0000313" key="2">
    <source>
        <dbReference type="EMBL" id="KAF0295969.1"/>
    </source>
</evidence>
<dbReference type="EMBL" id="VIIS01001590">
    <property type="protein sequence ID" value="KAF0295969.1"/>
    <property type="molecule type" value="Genomic_DNA"/>
</dbReference>
<evidence type="ECO:0000313" key="3">
    <source>
        <dbReference type="Proteomes" id="UP000440578"/>
    </source>
</evidence>